<keyword evidence="3" id="KW-0813">Transport</keyword>
<accession>A0A8K0NN88</accession>
<evidence type="ECO:0000256" key="4">
    <source>
        <dbReference type="ARBA" id="ARBA00022692"/>
    </source>
</evidence>
<feature type="transmembrane region" description="Helical" evidence="11">
    <location>
        <begin position="479"/>
        <end position="499"/>
    </location>
</feature>
<dbReference type="OrthoDB" id="245989at2759"/>
<evidence type="ECO:0000256" key="10">
    <source>
        <dbReference type="SAM" id="MobiDB-lite"/>
    </source>
</evidence>
<dbReference type="Pfam" id="PF14510">
    <property type="entry name" value="ABC_trans_N"/>
    <property type="match status" value="1"/>
</dbReference>
<feature type="transmembrane region" description="Helical" evidence="11">
    <location>
        <begin position="563"/>
        <end position="584"/>
    </location>
</feature>
<dbReference type="InterPro" id="IPR043926">
    <property type="entry name" value="ABCG_dom"/>
</dbReference>
<dbReference type="Proteomes" id="UP000812966">
    <property type="component" value="Unassembled WGS sequence"/>
</dbReference>
<dbReference type="InterPro" id="IPR017871">
    <property type="entry name" value="ABC_transporter-like_CS"/>
</dbReference>
<dbReference type="CDD" id="cd03232">
    <property type="entry name" value="ABCG_PDR_domain2"/>
    <property type="match status" value="1"/>
</dbReference>
<dbReference type="InterPro" id="IPR003439">
    <property type="entry name" value="ABC_transporter-like_ATP-bd"/>
</dbReference>
<gene>
    <name evidence="13" type="ORF">FFLO_03462</name>
</gene>
<evidence type="ECO:0000313" key="13">
    <source>
        <dbReference type="EMBL" id="KAG7539663.1"/>
    </source>
</evidence>
<dbReference type="InterPro" id="IPR034003">
    <property type="entry name" value="ABCG_PDR_2"/>
</dbReference>
<evidence type="ECO:0000256" key="9">
    <source>
        <dbReference type="ARBA" id="ARBA00051750"/>
    </source>
</evidence>
<dbReference type="SUPFAM" id="SSF52540">
    <property type="entry name" value="P-loop containing nucleoside triphosphate hydrolases"/>
    <property type="match status" value="2"/>
</dbReference>
<evidence type="ECO:0000259" key="12">
    <source>
        <dbReference type="PROSITE" id="PS50893"/>
    </source>
</evidence>
<evidence type="ECO:0000256" key="11">
    <source>
        <dbReference type="SAM" id="Phobius"/>
    </source>
</evidence>
<organism evidence="13 14">
    <name type="scientific">Filobasidium floriforme</name>
    <dbReference type="NCBI Taxonomy" id="5210"/>
    <lineage>
        <taxon>Eukaryota</taxon>
        <taxon>Fungi</taxon>
        <taxon>Dikarya</taxon>
        <taxon>Basidiomycota</taxon>
        <taxon>Agaricomycotina</taxon>
        <taxon>Tremellomycetes</taxon>
        <taxon>Filobasidiales</taxon>
        <taxon>Filobasidiaceae</taxon>
        <taxon>Filobasidium</taxon>
    </lineage>
</organism>
<dbReference type="InterPro" id="IPR029481">
    <property type="entry name" value="ABC_trans_N"/>
</dbReference>
<feature type="transmembrane region" description="Helical" evidence="11">
    <location>
        <begin position="1120"/>
        <end position="1137"/>
    </location>
</feature>
<dbReference type="Pfam" id="PF01061">
    <property type="entry name" value="ABC2_membrane"/>
    <property type="match status" value="2"/>
</dbReference>
<dbReference type="Pfam" id="PF00005">
    <property type="entry name" value="ABC_tran"/>
    <property type="match status" value="2"/>
</dbReference>
<keyword evidence="14" id="KW-1185">Reference proteome</keyword>
<dbReference type="GO" id="GO:0005524">
    <property type="term" value="F:ATP binding"/>
    <property type="evidence" value="ECO:0007669"/>
    <property type="project" value="UniProtKB-KW"/>
</dbReference>
<dbReference type="FunFam" id="3.40.50.300:FF:000054">
    <property type="entry name" value="ABC multidrug transporter atrF"/>
    <property type="match status" value="1"/>
</dbReference>
<feature type="transmembrane region" description="Helical" evidence="11">
    <location>
        <begin position="596"/>
        <end position="613"/>
    </location>
</feature>
<dbReference type="InterPro" id="IPR027417">
    <property type="entry name" value="P-loop_NTPase"/>
</dbReference>
<keyword evidence="7 11" id="KW-1133">Transmembrane helix</keyword>
<comment type="subcellular location">
    <subcellularLocation>
        <location evidence="1">Membrane</location>
        <topology evidence="1">Multi-pass membrane protein</topology>
    </subcellularLocation>
</comment>
<dbReference type="PANTHER" id="PTHR19241">
    <property type="entry name" value="ATP-BINDING CASSETTE TRANSPORTER"/>
    <property type="match status" value="1"/>
</dbReference>
<dbReference type="Pfam" id="PF19055">
    <property type="entry name" value="ABC2_membrane_7"/>
    <property type="match status" value="1"/>
</dbReference>
<dbReference type="InterPro" id="IPR013525">
    <property type="entry name" value="ABC2_TM"/>
</dbReference>
<feature type="transmembrane region" description="Helical" evidence="11">
    <location>
        <begin position="1260"/>
        <end position="1282"/>
    </location>
</feature>
<keyword evidence="4 11" id="KW-0812">Transmembrane</keyword>
<evidence type="ECO:0000256" key="6">
    <source>
        <dbReference type="ARBA" id="ARBA00022840"/>
    </source>
</evidence>
<evidence type="ECO:0000313" key="14">
    <source>
        <dbReference type="Proteomes" id="UP000812966"/>
    </source>
</evidence>
<reference evidence="13" key="1">
    <citation type="submission" date="2020-04" db="EMBL/GenBank/DDBJ databases">
        <title>Analysis of mating type loci in Filobasidium floriforme.</title>
        <authorList>
            <person name="Nowrousian M."/>
        </authorList>
    </citation>
    <scope>NUCLEOTIDE SEQUENCE</scope>
    <source>
        <strain evidence="13">CBS 6242</strain>
    </source>
</reference>
<keyword evidence="5" id="KW-0547">Nucleotide-binding</keyword>
<evidence type="ECO:0000256" key="8">
    <source>
        <dbReference type="ARBA" id="ARBA00023136"/>
    </source>
</evidence>
<dbReference type="PROSITE" id="PS50893">
    <property type="entry name" value="ABC_TRANSPORTER_2"/>
    <property type="match status" value="2"/>
</dbReference>
<feature type="transmembrane region" description="Helical" evidence="11">
    <location>
        <begin position="1289"/>
        <end position="1308"/>
    </location>
</feature>
<dbReference type="Gene3D" id="3.40.50.300">
    <property type="entry name" value="P-loop containing nucleotide triphosphate hydrolases"/>
    <property type="match status" value="2"/>
</dbReference>
<feature type="transmembrane region" description="Helical" evidence="11">
    <location>
        <begin position="1149"/>
        <end position="1170"/>
    </location>
</feature>
<feature type="transmembrane region" description="Helical" evidence="11">
    <location>
        <begin position="520"/>
        <end position="551"/>
    </location>
</feature>
<dbReference type="EMBL" id="JABELV010000063">
    <property type="protein sequence ID" value="KAG7539663.1"/>
    <property type="molecule type" value="Genomic_DNA"/>
</dbReference>
<dbReference type="InterPro" id="IPR034001">
    <property type="entry name" value="ABCG_PDR_1"/>
</dbReference>
<feature type="transmembrane region" description="Helical" evidence="11">
    <location>
        <begin position="1191"/>
        <end position="1216"/>
    </location>
</feature>
<dbReference type="GO" id="GO:0016887">
    <property type="term" value="F:ATP hydrolysis activity"/>
    <property type="evidence" value="ECO:0007669"/>
    <property type="project" value="InterPro"/>
</dbReference>
<evidence type="ECO:0000256" key="3">
    <source>
        <dbReference type="ARBA" id="ARBA00022448"/>
    </source>
</evidence>
<dbReference type="SMART" id="SM00382">
    <property type="entry name" value="AAA"/>
    <property type="match status" value="2"/>
</dbReference>
<feature type="domain" description="ABC transporter" evidence="12">
    <location>
        <begin position="87"/>
        <end position="342"/>
    </location>
</feature>
<name>A0A8K0NN88_9TREE</name>
<dbReference type="InterPro" id="IPR003593">
    <property type="entry name" value="AAA+_ATPase"/>
</dbReference>
<comment type="similarity">
    <text evidence="2">Belongs to the ABC transporter superfamily. ABCG family. PDR (TC 3.A.1.205) subfamily.</text>
</comment>
<feature type="region of interest" description="Disordered" evidence="10">
    <location>
        <begin position="743"/>
        <end position="773"/>
    </location>
</feature>
<sequence length="1413" mass="157379">MQNPAITKSALDNHYTPSTEEDIELDSSSLTENPSGIKSSWPMEEDVLQIKQEYEAAGYPAKRLGVTWNNLTVKGKASSTVLHDTVLSLFNIPEKIKMGRRPVRDQVILDDCFGCVRPGQVLLVLGRPGAGCTTLLKMIANDRKGYSSIDGDMWYGNMDHEKAEDFRGEIVMNGEEEIFYPHMTVGQTIEFATSLKTPAHAMKDKQSRIEHREKTMDFLLRSMGISHTRDTAVGNEYVRGVSGGERKRLSIIETLATRAAVVCWDNSTRGLDASTALNWAQAVRTITDVLGLASIMTLYQAGNGIYDLVDDVMVLHKGLTIYYGPRAEARGFFEELGFEHTAGANIADMLTGVTVPTERKIAPGYEHTFPRTAQDIRKAYLDHEIYRTMRSKQDYPQSETAAQNTVAFVDAVKLAQDKNLPKHSVLTVGLLDQVMILARRQFRQIWGDKLFLYIRQGNTIIQALIMGSLFFQVDDNSSGLFIRGGAIFFSTVYHTLFALQEVEASFLGRAVLAKQKGFALFHPVTYVAAQVFGDLPVILVQVTLFSVILYFMTGLLLDAGAFFTYWAIVFATTMCATALFRMIGTSFSTFNNASKVGGLTIMVLFTYSGYIIYRPSMHPWFEWLIYIDPLFYAVEAMMANELEGRNFACQGYNLVPFGPEYAGQPAGCSGVPGSIGATVEGTNYLSYLSFKHKHIWRNFGVIWAYWFLFVLITALLMTYSVSNDSGGSKIEFARNQATLAAIAQTDDNNDPEKQLDSKETVAPKEEANHNKEDSKLIKNTSVFTWENLTYTVKTADGDRVLLDNVNGFVKPGTLGALMGSSGAGKTTLLDVLAQRKTEGEISGKIHVDGRTLPLAFQRSAGYCEQLDVHEPLATVREALEFSAVLRQSREIPKAEKLAYVDTVIDLLEMRDIEHALVGTTGNGLSVEQRKRLTIGVELVAKPSILLFLDEPTSGLDSQSAFSIVKFLRKLADAGQAILVTIHQPSASLFYEFDNLLLLARGGKTVYNGPIGHQASAVKDYFERSGAPCPPGRNPAEHMIDVVSGELSRKDDWSQIWLNSPEHAAVQEELQAIEQDALSRPVAYDEQAEEFAASLWEQCKVVNKRNSISLFRDTEYVTNKAALHIFAALFNGFSYWMLGEGTIDLQNKVFTVFSFIFVAPGVIAQVQPLFIGRRDIFEAREKKAKIYNWKSFTFGLIVSEFPYLVVCAVLYFCSWYFTVGFTSKASRAGPVFLEVLLYEFIYTGIGQFIASYAPTATIASAFTPLIIGTLLSFCGVFVPYAAITEFWRYWLYYLDVFTYIMGSILWFVLWDQPVNCRPDELTNFDPPSGQTCGAYLETFLTQYNPGANLLNPESTSGCQVCSYRSGTDYLRTINITEVTTGWRNVGITGIFVVSSYAIVFLMMKLRTKATKKAD</sequence>
<evidence type="ECO:0000256" key="7">
    <source>
        <dbReference type="ARBA" id="ARBA00022989"/>
    </source>
</evidence>
<feature type="compositionally biased region" description="Polar residues" evidence="10">
    <location>
        <begin position="26"/>
        <end position="38"/>
    </location>
</feature>
<dbReference type="GO" id="GO:0016020">
    <property type="term" value="C:membrane"/>
    <property type="evidence" value="ECO:0007669"/>
    <property type="project" value="UniProtKB-SubCell"/>
</dbReference>
<feature type="domain" description="ABC transporter" evidence="12">
    <location>
        <begin position="783"/>
        <end position="1026"/>
    </location>
</feature>
<dbReference type="Pfam" id="PF06422">
    <property type="entry name" value="PDR_CDR"/>
    <property type="match status" value="1"/>
</dbReference>
<protein>
    <recommendedName>
        <fullName evidence="12">ABC transporter domain-containing protein</fullName>
    </recommendedName>
</protein>
<dbReference type="CDD" id="cd03233">
    <property type="entry name" value="ABCG_PDR_domain1"/>
    <property type="match status" value="1"/>
</dbReference>
<evidence type="ECO:0000256" key="1">
    <source>
        <dbReference type="ARBA" id="ARBA00004141"/>
    </source>
</evidence>
<proteinExistence type="inferred from homology"/>
<evidence type="ECO:0000256" key="2">
    <source>
        <dbReference type="ARBA" id="ARBA00006012"/>
    </source>
</evidence>
<comment type="catalytic activity">
    <reaction evidence="9">
        <text>itraconazole(in) + ATP + H2O = itraconazole(out) + ADP + phosphate + H(+)</text>
        <dbReference type="Rhea" id="RHEA:33503"/>
        <dbReference type="ChEBI" id="CHEBI:6076"/>
        <dbReference type="ChEBI" id="CHEBI:15377"/>
        <dbReference type="ChEBI" id="CHEBI:15378"/>
        <dbReference type="ChEBI" id="CHEBI:30616"/>
        <dbReference type="ChEBI" id="CHEBI:43474"/>
        <dbReference type="ChEBI" id="CHEBI:456216"/>
    </reaction>
    <physiologicalReaction direction="left-to-right" evidence="9">
        <dbReference type="Rhea" id="RHEA:33504"/>
    </physiologicalReaction>
</comment>
<feature type="compositionally biased region" description="Basic and acidic residues" evidence="10">
    <location>
        <begin position="750"/>
        <end position="773"/>
    </location>
</feature>
<feature type="region of interest" description="Disordered" evidence="10">
    <location>
        <begin position="1"/>
        <end position="38"/>
    </location>
</feature>
<keyword evidence="6" id="KW-0067">ATP-binding</keyword>
<dbReference type="GO" id="GO:0140359">
    <property type="term" value="F:ABC-type transporter activity"/>
    <property type="evidence" value="ECO:0007669"/>
    <property type="project" value="InterPro"/>
</dbReference>
<dbReference type="PROSITE" id="PS00211">
    <property type="entry name" value="ABC_TRANSPORTER_1"/>
    <property type="match status" value="1"/>
</dbReference>
<evidence type="ECO:0000256" key="5">
    <source>
        <dbReference type="ARBA" id="ARBA00022741"/>
    </source>
</evidence>
<feature type="transmembrane region" description="Helical" evidence="11">
    <location>
        <begin position="1384"/>
        <end position="1402"/>
    </location>
</feature>
<comment type="caution">
    <text evidence="13">The sequence shown here is derived from an EMBL/GenBank/DDBJ whole genome shotgun (WGS) entry which is preliminary data.</text>
</comment>
<dbReference type="InterPro" id="IPR010929">
    <property type="entry name" value="PDR_CDR_ABC"/>
</dbReference>
<keyword evidence="8 11" id="KW-0472">Membrane</keyword>
<feature type="transmembrane region" description="Helical" evidence="11">
    <location>
        <begin position="695"/>
        <end position="719"/>
    </location>
</feature>